<protein>
    <submittedName>
        <fullName evidence="2">Cyclic nucleotide-binding protein</fullName>
    </submittedName>
</protein>
<reference evidence="2 3" key="1">
    <citation type="submission" date="2016-11" db="EMBL/GenBank/DDBJ databases">
        <title>Genome sequence and comparative genomic analysis of clinical strain Elizabethkingia meningoseptica 61421 PRCM.</title>
        <authorList>
            <person name="Wang M."/>
            <person name="Hu S."/>
            <person name="Cao L."/>
            <person name="Jiang T."/>
            <person name="Zhou Y."/>
            <person name="Ming D."/>
        </authorList>
    </citation>
    <scope>NUCLEOTIDE SEQUENCE [LARGE SCALE GENOMIC DNA]</scope>
    <source>
        <strain evidence="2 3">61421 PRCM</strain>
    </source>
</reference>
<dbReference type="OrthoDB" id="1092431at2"/>
<dbReference type="Pfam" id="PF00027">
    <property type="entry name" value="cNMP_binding"/>
    <property type="match status" value="1"/>
</dbReference>
<dbReference type="EMBL" id="MPOG01000006">
    <property type="protein sequence ID" value="OOH97147.1"/>
    <property type="molecule type" value="Genomic_DNA"/>
</dbReference>
<dbReference type="InterPro" id="IPR014710">
    <property type="entry name" value="RmlC-like_jellyroll"/>
</dbReference>
<dbReference type="STRING" id="238.BBD35_07645"/>
<name>A0A1T3FA87_ELIME</name>
<evidence type="ECO:0000313" key="2">
    <source>
        <dbReference type="EMBL" id="OOH97147.1"/>
    </source>
</evidence>
<organism evidence="2 3">
    <name type="scientific">Elizabethkingia meningoseptica</name>
    <name type="common">Chryseobacterium meningosepticum</name>
    <dbReference type="NCBI Taxonomy" id="238"/>
    <lineage>
        <taxon>Bacteria</taxon>
        <taxon>Pseudomonadati</taxon>
        <taxon>Bacteroidota</taxon>
        <taxon>Flavobacteriia</taxon>
        <taxon>Flavobacteriales</taxon>
        <taxon>Weeksellaceae</taxon>
        <taxon>Elizabethkingia</taxon>
    </lineage>
</organism>
<evidence type="ECO:0000313" key="3">
    <source>
        <dbReference type="Proteomes" id="UP000188947"/>
    </source>
</evidence>
<dbReference type="InterPro" id="IPR000595">
    <property type="entry name" value="cNMP-bd_dom"/>
</dbReference>
<accession>A0A1T3FA87</accession>
<dbReference type="AlphaFoldDB" id="A0A1T3FA87"/>
<gene>
    <name evidence="2" type="ORF">BMF97_04595</name>
</gene>
<dbReference type="RefSeq" id="WP_070905372.1">
    <property type="nucleotide sequence ID" value="NZ_CP016378.1"/>
</dbReference>
<dbReference type="eggNOG" id="COG0664">
    <property type="taxonomic scope" value="Bacteria"/>
</dbReference>
<keyword evidence="3" id="KW-1185">Reference proteome</keyword>
<dbReference type="InterPro" id="IPR018490">
    <property type="entry name" value="cNMP-bd_dom_sf"/>
</dbReference>
<dbReference type="Gene3D" id="2.60.120.10">
    <property type="entry name" value="Jelly Rolls"/>
    <property type="match status" value="1"/>
</dbReference>
<sequence>MASDILISQLIEHFKEVVPLNNTDIEKIISKLEVRELSRKEYLLQPGQVSRHMRFIAKGSLHLFYIDEKGKEHTMQLGVENWWINDLYSYLSEKPSRMFIQAVENTSLIQIHKNNLEILYKEIPEISEFWRLKIQGAYVNLQERTFENMRVDAYTRYRSFVTSYPNVEQRFPQYMIASYLGIAIEYLSFLRKKYIADHS</sequence>
<dbReference type="Proteomes" id="UP000188947">
    <property type="component" value="Unassembled WGS sequence"/>
</dbReference>
<comment type="caution">
    <text evidence="2">The sequence shown here is derived from an EMBL/GenBank/DDBJ whole genome shotgun (WGS) entry which is preliminary data.</text>
</comment>
<proteinExistence type="predicted"/>
<evidence type="ECO:0000259" key="1">
    <source>
        <dbReference type="PROSITE" id="PS50042"/>
    </source>
</evidence>
<dbReference type="PROSITE" id="PS50042">
    <property type="entry name" value="CNMP_BINDING_3"/>
    <property type="match status" value="1"/>
</dbReference>
<feature type="domain" description="Cyclic nucleotide-binding" evidence="1">
    <location>
        <begin position="20"/>
        <end position="119"/>
    </location>
</feature>
<dbReference type="SUPFAM" id="SSF51206">
    <property type="entry name" value="cAMP-binding domain-like"/>
    <property type="match status" value="1"/>
</dbReference>